<dbReference type="InterPro" id="IPR006047">
    <property type="entry name" value="GH13_cat_dom"/>
</dbReference>
<keyword evidence="2" id="KW-0456">Lyase</keyword>
<dbReference type="SUPFAM" id="SSF51445">
    <property type="entry name" value="(Trans)glycosidases"/>
    <property type="match status" value="1"/>
</dbReference>
<evidence type="ECO:0000313" key="2">
    <source>
        <dbReference type="EMBL" id="TFV44558.1"/>
    </source>
</evidence>
<proteinExistence type="predicted"/>
<evidence type="ECO:0000313" key="3">
    <source>
        <dbReference type="Proteomes" id="UP000297966"/>
    </source>
</evidence>
<gene>
    <name evidence="2" type="ORF">E4K65_28235</name>
</gene>
<dbReference type="AlphaFoldDB" id="A0A4Y9LLX0"/>
<organism evidence="2 3">
    <name type="scientific">Bradyrhizobium niftali</name>
    <dbReference type="NCBI Taxonomy" id="2560055"/>
    <lineage>
        <taxon>Bacteria</taxon>
        <taxon>Pseudomonadati</taxon>
        <taxon>Pseudomonadota</taxon>
        <taxon>Alphaproteobacteria</taxon>
        <taxon>Hyphomicrobiales</taxon>
        <taxon>Nitrobacteraceae</taxon>
        <taxon>Bradyrhizobium</taxon>
    </lineage>
</organism>
<reference evidence="2 3" key="1">
    <citation type="submission" date="2019-03" db="EMBL/GenBank/DDBJ databases">
        <title>Bradyrhizobium diversity isolated from nodules of Chamaecrista fasciculata.</title>
        <authorList>
            <person name="Klepa M.S."/>
            <person name="Urquiaga M.O."/>
            <person name="Hungria M."/>
            <person name="Delamuta J.R."/>
        </authorList>
    </citation>
    <scope>NUCLEOTIDE SEQUENCE [LARGE SCALE GENOMIC DNA]</scope>
    <source>
        <strain evidence="2 3">CNPSo 3448</strain>
    </source>
</reference>
<dbReference type="Gene3D" id="3.20.20.80">
    <property type="entry name" value="Glycosidases"/>
    <property type="match status" value="1"/>
</dbReference>
<dbReference type="Proteomes" id="UP000297966">
    <property type="component" value="Unassembled WGS sequence"/>
</dbReference>
<dbReference type="GO" id="GO:0016829">
    <property type="term" value="F:lyase activity"/>
    <property type="evidence" value="ECO:0007669"/>
    <property type="project" value="UniProtKB-KW"/>
</dbReference>
<dbReference type="PANTHER" id="PTHR43002">
    <property type="entry name" value="GLYCOGEN DEBRANCHING ENZYME"/>
    <property type="match status" value="1"/>
</dbReference>
<dbReference type="InterPro" id="IPR017853">
    <property type="entry name" value="GH"/>
</dbReference>
<accession>A0A4Y9LLX0</accession>
<protein>
    <submittedName>
        <fullName evidence="2">Alpha-amlyase</fullName>
    </submittedName>
</protein>
<comment type="caution">
    <text evidence="2">The sequence shown here is derived from an EMBL/GenBank/DDBJ whole genome shotgun (WGS) entry which is preliminary data.</text>
</comment>
<dbReference type="GO" id="GO:0005975">
    <property type="term" value="P:carbohydrate metabolic process"/>
    <property type="evidence" value="ECO:0007669"/>
    <property type="project" value="InterPro"/>
</dbReference>
<feature type="domain" description="Glycosyl hydrolase family 13 catalytic" evidence="1">
    <location>
        <begin position="154"/>
        <end position="536"/>
    </location>
</feature>
<sequence>MNLMPLGSLGAVETNGTVTFGLWLPWVSAADGNVVTVKIIHEADQFLQEMPAREFQLVHSVRPPYGDFWSVAVPIAGTPPAVLGSAWGSPGRYVYRYTITNPDVGTLDWIIDPFAREFGVGKQSAFTLGYQPYVWSAGEAQWRTPALADLILYEVNIAEFGDDLDRARGLVAYLADLGINAIEIMPLSNVGSSVDWGYLPIGYFGVDERFGKRSDFQQLVDICHQHGIAVIVDVVYGHAGVDFPYYDAYTRLQYRENPFMGPFAKDYFSNFGKSTDFNREITRDYFYTANHHWLDVYHVDGFRYDCVPNYWDGAMGVGYASLVYETYQLTKANIASGHPYWSRFEGGPGKPLALVQMAEQLEAPEDVLRSSYSNSTWQNGTFGAARAVAQGDRGQLADLGMKLGLFGYPDRETVNGDDIPKTALQYIENHDHERFLCNFGTSNPDEARNPLFAEGDRRRWYLLQPYLICLLMSKGIPMLWQGEEFAENYFLPDLGMGRVSLLRPMRWDFFYDESGRPIVSLVRRLLRIRRQRDHIRQGTYFFFNDWDRYQQFGILLFARYDGARYTLIAINFGDTDRTVPFWFPKAGDYVEELHGGALDLKNVPALQQVWLDIPSHYGRVWTLT</sequence>
<dbReference type="SMART" id="SM00642">
    <property type="entry name" value="Aamy"/>
    <property type="match status" value="1"/>
</dbReference>
<dbReference type="EMBL" id="SPQT01000018">
    <property type="protein sequence ID" value="TFV44558.1"/>
    <property type="molecule type" value="Genomic_DNA"/>
</dbReference>
<keyword evidence="3" id="KW-1185">Reference proteome</keyword>
<dbReference type="RefSeq" id="WP_135176898.1">
    <property type="nucleotide sequence ID" value="NZ_SPQT01000018.1"/>
</dbReference>
<dbReference type="OrthoDB" id="9800174at2"/>
<name>A0A4Y9LLX0_9BRAD</name>
<dbReference type="Pfam" id="PF00128">
    <property type="entry name" value="Alpha-amylase"/>
    <property type="match status" value="1"/>
</dbReference>
<evidence type="ECO:0000259" key="1">
    <source>
        <dbReference type="SMART" id="SM00642"/>
    </source>
</evidence>